<dbReference type="OrthoDB" id="2591812at2759"/>
<evidence type="ECO:0000256" key="1">
    <source>
        <dbReference type="SAM" id="MobiDB-lite"/>
    </source>
</evidence>
<organism evidence="3">
    <name type="scientific">Kwoniella bestiolae CBS 10118</name>
    <dbReference type="NCBI Taxonomy" id="1296100"/>
    <lineage>
        <taxon>Eukaryota</taxon>
        <taxon>Fungi</taxon>
        <taxon>Dikarya</taxon>
        <taxon>Basidiomycota</taxon>
        <taxon>Agaricomycotina</taxon>
        <taxon>Tremellomycetes</taxon>
        <taxon>Tremellales</taxon>
        <taxon>Cryptococcaceae</taxon>
        <taxon>Kwoniella</taxon>
    </lineage>
</organism>
<dbReference type="GeneID" id="30205653"/>
<keyword evidence="5" id="KW-1185">Reference proteome</keyword>
<sequence>MSSTSDTPLFAGTATESSTRGLFPTQSGSRGSADNDRPGSPNVYYLVFLGILVVLLILAGCLALRAVRMRRRYRTATQIALARGEPIPSPGMDPYWRLAGLATWTSEGFDRLGNIEGELNRRREREREREKLKMKPGIWDCVVWENENGLHQEGLESAEPISLQSLLPPSPPPTSSPPPNEVSSPRPLFGFRQRSSPPEAPPPQTKEVHREVASGEPVKMGVIIQMPVPPEQQQKQNDDDEEKVGWEMGMELGIWEGRIQSGSAKDGRFSEESYAI</sequence>
<keyword evidence="2" id="KW-0472">Membrane</keyword>
<protein>
    <submittedName>
        <fullName evidence="3">Uncharacterized protein</fullName>
    </submittedName>
</protein>
<feature type="compositionally biased region" description="Polar residues" evidence="1">
    <location>
        <begin position="14"/>
        <end position="32"/>
    </location>
</feature>
<dbReference type="RefSeq" id="XP_019050811.1">
    <property type="nucleotide sequence ID" value="XM_019187933.1"/>
</dbReference>
<accession>A0A1B9GFM0</accession>
<proteinExistence type="predicted"/>
<evidence type="ECO:0000256" key="2">
    <source>
        <dbReference type="SAM" id="Phobius"/>
    </source>
</evidence>
<reference evidence="4" key="2">
    <citation type="submission" date="2013-07" db="EMBL/GenBank/DDBJ databases">
        <authorList>
            <consortium name="The Broad Institute Genome Sequencing Platform"/>
            <person name="Cuomo C."/>
            <person name="Litvintseva A."/>
            <person name="Chen Y."/>
            <person name="Heitman J."/>
            <person name="Sun S."/>
            <person name="Springer D."/>
            <person name="Dromer F."/>
            <person name="Young S.K."/>
            <person name="Zeng Q."/>
            <person name="Gargeya S."/>
            <person name="Fitzgerald M."/>
            <person name="Abouelleil A."/>
            <person name="Alvarado L."/>
            <person name="Berlin A.M."/>
            <person name="Chapman S.B."/>
            <person name="Dewar J."/>
            <person name="Goldberg J."/>
            <person name="Griggs A."/>
            <person name="Gujja S."/>
            <person name="Hansen M."/>
            <person name="Howarth C."/>
            <person name="Imamovic A."/>
            <person name="Larimer J."/>
            <person name="McCowan C."/>
            <person name="Murphy C."/>
            <person name="Pearson M."/>
            <person name="Priest M."/>
            <person name="Roberts A."/>
            <person name="Saif S."/>
            <person name="Shea T."/>
            <person name="Sykes S."/>
            <person name="Wortman J."/>
            <person name="Nusbaum C."/>
            <person name="Birren B."/>
        </authorList>
    </citation>
    <scope>NUCLEOTIDE SEQUENCE</scope>
    <source>
        <strain evidence="4">CBS 10118</strain>
    </source>
</reference>
<gene>
    <name evidence="3" type="ORF">I302_01254</name>
    <name evidence="4" type="ORF">I302_102567</name>
</gene>
<feature type="compositionally biased region" description="Pro residues" evidence="1">
    <location>
        <begin position="168"/>
        <end position="180"/>
    </location>
</feature>
<reference evidence="4" key="4">
    <citation type="submission" date="2024-02" db="EMBL/GenBank/DDBJ databases">
        <title>Comparative genomics of Cryptococcus and Kwoniella reveals pathogenesis evolution and contrasting modes of karyotype evolution via chromosome fusion or intercentromeric recombination.</title>
        <authorList>
            <person name="Coelho M.A."/>
            <person name="David-Palma M."/>
            <person name="Shea T."/>
            <person name="Bowers K."/>
            <person name="McGinley-Smith S."/>
            <person name="Mohammad A.W."/>
            <person name="Gnirke A."/>
            <person name="Yurkov A.M."/>
            <person name="Nowrousian M."/>
            <person name="Sun S."/>
            <person name="Cuomo C.A."/>
            <person name="Heitman J."/>
        </authorList>
    </citation>
    <scope>NUCLEOTIDE SEQUENCE</scope>
    <source>
        <strain evidence="4">CBS 10118</strain>
    </source>
</reference>
<keyword evidence="2" id="KW-1133">Transmembrane helix</keyword>
<evidence type="ECO:0000313" key="5">
    <source>
        <dbReference type="Proteomes" id="UP000092730"/>
    </source>
</evidence>
<dbReference type="Proteomes" id="UP000092730">
    <property type="component" value="Chromosome 1"/>
</dbReference>
<evidence type="ECO:0000313" key="4">
    <source>
        <dbReference type="EMBL" id="WVW80581.1"/>
    </source>
</evidence>
<feature type="region of interest" description="Disordered" evidence="1">
    <location>
        <begin position="1"/>
        <end position="36"/>
    </location>
</feature>
<feature type="region of interest" description="Disordered" evidence="1">
    <location>
        <begin position="163"/>
        <end position="220"/>
    </location>
</feature>
<reference evidence="3" key="1">
    <citation type="submission" date="2013-07" db="EMBL/GenBank/DDBJ databases">
        <title>The Genome Sequence of Cryptococcus bestiolae CBS10118.</title>
        <authorList>
            <consortium name="The Broad Institute Genome Sequencing Platform"/>
            <person name="Cuomo C."/>
            <person name="Litvintseva A."/>
            <person name="Chen Y."/>
            <person name="Heitman J."/>
            <person name="Sun S."/>
            <person name="Springer D."/>
            <person name="Dromer F."/>
            <person name="Young S.K."/>
            <person name="Zeng Q."/>
            <person name="Gargeya S."/>
            <person name="Fitzgerald M."/>
            <person name="Abouelleil A."/>
            <person name="Alvarado L."/>
            <person name="Berlin A.M."/>
            <person name="Chapman S.B."/>
            <person name="Dewar J."/>
            <person name="Goldberg J."/>
            <person name="Griggs A."/>
            <person name="Gujja S."/>
            <person name="Hansen M."/>
            <person name="Howarth C."/>
            <person name="Imamovic A."/>
            <person name="Larimer J."/>
            <person name="McCowan C."/>
            <person name="Murphy C."/>
            <person name="Pearson M."/>
            <person name="Priest M."/>
            <person name="Roberts A."/>
            <person name="Saif S."/>
            <person name="Shea T."/>
            <person name="Sykes S."/>
            <person name="Wortman J."/>
            <person name="Nusbaum C."/>
            <person name="Birren B."/>
        </authorList>
    </citation>
    <scope>NUCLEOTIDE SEQUENCE [LARGE SCALE GENOMIC DNA]</scope>
    <source>
        <strain evidence="3">CBS 10118</strain>
    </source>
</reference>
<name>A0A1B9GFM0_9TREE</name>
<feature type="transmembrane region" description="Helical" evidence="2">
    <location>
        <begin position="43"/>
        <end position="64"/>
    </location>
</feature>
<evidence type="ECO:0000313" key="3">
    <source>
        <dbReference type="EMBL" id="OCF29741.1"/>
    </source>
</evidence>
<dbReference type="AlphaFoldDB" id="A0A1B9GFM0"/>
<dbReference type="EMBL" id="CP144541">
    <property type="protein sequence ID" value="WVW80581.1"/>
    <property type="molecule type" value="Genomic_DNA"/>
</dbReference>
<dbReference type="KEGG" id="kbi:30205653"/>
<dbReference type="VEuPathDB" id="FungiDB:I302_01254"/>
<keyword evidence="2" id="KW-0812">Transmembrane</keyword>
<dbReference type="EMBL" id="KI894018">
    <property type="protein sequence ID" value="OCF29741.1"/>
    <property type="molecule type" value="Genomic_DNA"/>
</dbReference>
<reference evidence="3" key="3">
    <citation type="submission" date="2014-01" db="EMBL/GenBank/DDBJ databases">
        <title>Evolution of pathogenesis and genome organization in the Tremellales.</title>
        <authorList>
            <person name="Cuomo C."/>
            <person name="Litvintseva A."/>
            <person name="Heitman J."/>
            <person name="Chen Y."/>
            <person name="Sun S."/>
            <person name="Springer D."/>
            <person name="Dromer F."/>
            <person name="Young S."/>
            <person name="Zeng Q."/>
            <person name="Chapman S."/>
            <person name="Gujja S."/>
            <person name="Saif S."/>
            <person name="Birren B."/>
        </authorList>
    </citation>
    <scope>NUCLEOTIDE SEQUENCE</scope>
    <source>
        <strain evidence="3">CBS 10118</strain>
    </source>
</reference>